<comment type="caution">
    <text evidence="8">The sequence shown here is derived from an EMBL/GenBank/DDBJ whole genome shotgun (WGS) entry which is preliminary data.</text>
</comment>
<protein>
    <submittedName>
        <fullName evidence="8">RNA polymerase subunit sigma-70</fullName>
    </submittedName>
</protein>
<dbReference type="InterPro" id="IPR013324">
    <property type="entry name" value="RNA_pol_sigma_r3/r4-like"/>
</dbReference>
<dbReference type="SUPFAM" id="SSF88659">
    <property type="entry name" value="Sigma3 and sigma4 domains of RNA polymerase sigma factors"/>
    <property type="match status" value="1"/>
</dbReference>
<dbReference type="Proteomes" id="UP000242444">
    <property type="component" value="Unassembled WGS sequence"/>
</dbReference>
<name>A0A263D7F1_9PSEU</name>
<dbReference type="NCBIfam" id="TIGR02937">
    <property type="entry name" value="sigma70-ECF"/>
    <property type="match status" value="1"/>
</dbReference>
<keyword evidence="3" id="KW-0731">Sigma factor</keyword>
<sequence>MPPGRERSARVAGDGTPADADGESGDHELWRRSADGDDLAFSQLFERHARAVWNHAYRMTGSWGVAEDLTSMAFLTAWRRRTEITLVRDSALPWLYTVIANLARTEGRRRGRWSRLLRRVPDPPVVPDHADGVAERLDGEQRLRAVVNAVRRLPDAQRRAAELCLLGDLTVADAAELLGVAEPTVRSQISRARARLRDLLGDSA</sequence>
<dbReference type="GO" id="GO:0003677">
    <property type="term" value="F:DNA binding"/>
    <property type="evidence" value="ECO:0007669"/>
    <property type="project" value="InterPro"/>
</dbReference>
<dbReference type="AlphaFoldDB" id="A0A263D7F1"/>
<evidence type="ECO:0000256" key="1">
    <source>
        <dbReference type="ARBA" id="ARBA00010641"/>
    </source>
</evidence>
<feature type="domain" description="RNA polymerase sigma-70 region 2" evidence="6">
    <location>
        <begin position="44"/>
        <end position="112"/>
    </location>
</feature>
<evidence type="ECO:0000259" key="6">
    <source>
        <dbReference type="Pfam" id="PF04542"/>
    </source>
</evidence>
<feature type="region of interest" description="Disordered" evidence="5">
    <location>
        <begin position="1"/>
        <end position="27"/>
    </location>
</feature>
<comment type="similarity">
    <text evidence="1">Belongs to the sigma-70 factor family. ECF subfamily.</text>
</comment>
<dbReference type="SUPFAM" id="SSF88946">
    <property type="entry name" value="Sigma2 domain of RNA polymerase sigma factors"/>
    <property type="match status" value="1"/>
</dbReference>
<evidence type="ECO:0000256" key="3">
    <source>
        <dbReference type="ARBA" id="ARBA00023082"/>
    </source>
</evidence>
<evidence type="ECO:0000313" key="9">
    <source>
        <dbReference type="Proteomes" id="UP000242444"/>
    </source>
</evidence>
<dbReference type="GO" id="GO:0016987">
    <property type="term" value="F:sigma factor activity"/>
    <property type="evidence" value="ECO:0007669"/>
    <property type="project" value="UniProtKB-KW"/>
</dbReference>
<dbReference type="InterPro" id="IPR013249">
    <property type="entry name" value="RNA_pol_sigma70_r4_t2"/>
</dbReference>
<proteinExistence type="inferred from homology"/>
<feature type="domain" description="RNA polymerase sigma factor 70 region 4 type 2" evidence="7">
    <location>
        <begin position="144"/>
        <end position="196"/>
    </location>
</feature>
<evidence type="ECO:0000256" key="2">
    <source>
        <dbReference type="ARBA" id="ARBA00023015"/>
    </source>
</evidence>
<keyword evidence="2" id="KW-0805">Transcription regulation</keyword>
<dbReference type="PANTHER" id="PTHR43133:SF25">
    <property type="entry name" value="RNA POLYMERASE SIGMA FACTOR RFAY-RELATED"/>
    <property type="match status" value="1"/>
</dbReference>
<organism evidence="8 9">
    <name type="scientific">Amycolatopsis antarctica</name>
    <dbReference type="NCBI Taxonomy" id="1854586"/>
    <lineage>
        <taxon>Bacteria</taxon>
        <taxon>Bacillati</taxon>
        <taxon>Actinomycetota</taxon>
        <taxon>Actinomycetes</taxon>
        <taxon>Pseudonocardiales</taxon>
        <taxon>Pseudonocardiaceae</taxon>
        <taxon>Amycolatopsis</taxon>
    </lineage>
</organism>
<keyword evidence="9" id="KW-1185">Reference proteome</keyword>
<dbReference type="GO" id="GO:0006352">
    <property type="term" value="P:DNA-templated transcription initiation"/>
    <property type="evidence" value="ECO:0007669"/>
    <property type="project" value="InterPro"/>
</dbReference>
<dbReference type="RefSeq" id="WP_094861705.1">
    <property type="nucleotide sequence ID" value="NZ_NKYE01000003.1"/>
</dbReference>
<dbReference type="OrthoDB" id="5518337at2"/>
<reference evidence="8 9" key="1">
    <citation type="submission" date="2017-07" db="EMBL/GenBank/DDBJ databases">
        <title>Amycolatopsis antarcticus sp. nov., isolated from the surface of an Antarcticus brown macroalga.</title>
        <authorList>
            <person name="Wang J."/>
            <person name="Leiva S."/>
            <person name="Huang J."/>
            <person name="Huang Y."/>
        </authorList>
    </citation>
    <scope>NUCLEOTIDE SEQUENCE [LARGE SCALE GENOMIC DNA]</scope>
    <source>
        <strain evidence="8 9">AU-G6</strain>
    </source>
</reference>
<dbReference type="Pfam" id="PF04542">
    <property type="entry name" value="Sigma70_r2"/>
    <property type="match status" value="1"/>
</dbReference>
<gene>
    <name evidence="8" type="ORF">CFN78_06565</name>
</gene>
<dbReference type="EMBL" id="NKYE01000003">
    <property type="protein sequence ID" value="OZM73948.1"/>
    <property type="molecule type" value="Genomic_DNA"/>
</dbReference>
<dbReference type="Gene3D" id="1.10.1740.10">
    <property type="match status" value="1"/>
</dbReference>
<evidence type="ECO:0000259" key="7">
    <source>
        <dbReference type="Pfam" id="PF08281"/>
    </source>
</evidence>
<dbReference type="PANTHER" id="PTHR43133">
    <property type="entry name" value="RNA POLYMERASE ECF-TYPE SIGMA FACTO"/>
    <property type="match status" value="1"/>
</dbReference>
<dbReference type="InParanoid" id="A0A263D7F1"/>
<evidence type="ECO:0000256" key="4">
    <source>
        <dbReference type="ARBA" id="ARBA00023163"/>
    </source>
</evidence>
<dbReference type="InterPro" id="IPR007627">
    <property type="entry name" value="RNA_pol_sigma70_r2"/>
</dbReference>
<dbReference type="Gene3D" id="1.10.10.10">
    <property type="entry name" value="Winged helix-like DNA-binding domain superfamily/Winged helix DNA-binding domain"/>
    <property type="match status" value="1"/>
</dbReference>
<dbReference type="InterPro" id="IPR039425">
    <property type="entry name" value="RNA_pol_sigma-70-like"/>
</dbReference>
<evidence type="ECO:0000256" key="5">
    <source>
        <dbReference type="SAM" id="MobiDB-lite"/>
    </source>
</evidence>
<evidence type="ECO:0000313" key="8">
    <source>
        <dbReference type="EMBL" id="OZM73948.1"/>
    </source>
</evidence>
<dbReference type="Pfam" id="PF08281">
    <property type="entry name" value="Sigma70_r4_2"/>
    <property type="match status" value="1"/>
</dbReference>
<accession>A0A263D7F1</accession>
<keyword evidence="4" id="KW-0804">Transcription</keyword>
<dbReference type="InterPro" id="IPR036388">
    <property type="entry name" value="WH-like_DNA-bd_sf"/>
</dbReference>
<dbReference type="InterPro" id="IPR014284">
    <property type="entry name" value="RNA_pol_sigma-70_dom"/>
</dbReference>
<dbReference type="InterPro" id="IPR013325">
    <property type="entry name" value="RNA_pol_sigma_r2"/>
</dbReference>